<feature type="binding site" evidence="6">
    <location>
        <position position="134"/>
    </location>
    <ligand>
        <name>acetyl-CoA</name>
        <dbReference type="ChEBI" id="CHEBI:57288"/>
    </ligand>
</feature>
<dbReference type="Pfam" id="PF00132">
    <property type="entry name" value="Hexapep"/>
    <property type="match status" value="2"/>
</dbReference>
<evidence type="ECO:0000313" key="9">
    <source>
        <dbReference type="Proteomes" id="UP000680038"/>
    </source>
</evidence>
<dbReference type="GO" id="GO:0016746">
    <property type="term" value="F:acyltransferase activity"/>
    <property type="evidence" value="ECO:0007669"/>
    <property type="project" value="UniProtKB-KW"/>
</dbReference>
<feature type="domain" description="PglD N-terminal" evidence="7">
    <location>
        <begin position="2"/>
        <end position="70"/>
    </location>
</feature>
<feature type="active site" description="Proton acceptor" evidence="5">
    <location>
        <position position="125"/>
    </location>
</feature>
<proteinExistence type="inferred from homology"/>
<feature type="site" description="Increases basicity of active site His" evidence="5">
    <location>
        <position position="126"/>
    </location>
</feature>
<feature type="binding site" evidence="6">
    <location>
        <position position="61"/>
    </location>
    <ligand>
        <name>substrate</name>
    </ligand>
</feature>
<keyword evidence="3" id="KW-0677">Repeat</keyword>
<evidence type="ECO:0000313" key="8">
    <source>
        <dbReference type="EMBL" id="CAG5008968.1"/>
    </source>
</evidence>
<evidence type="ECO:0000256" key="5">
    <source>
        <dbReference type="PIRSR" id="PIRSR620019-1"/>
    </source>
</evidence>
<keyword evidence="2 8" id="KW-0808">Transferase</keyword>
<feature type="binding site" evidence="6">
    <location>
        <begin position="7"/>
        <end position="9"/>
    </location>
    <ligand>
        <name>substrate</name>
    </ligand>
</feature>
<keyword evidence="9" id="KW-1185">Reference proteome</keyword>
<dbReference type="InterPro" id="IPR011004">
    <property type="entry name" value="Trimer_LpxA-like_sf"/>
</dbReference>
<dbReference type="PANTHER" id="PTHR43300:SF7">
    <property type="entry name" value="UDP-N-ACETYLBACILLOSAMINE N-ACETYLTRANSFERASE"/>
    <property type="match status" value="1"/>
</dbReference>
<dbReference type="Pfam" id="PF17836">
    <property type="entry name" value="PglD_N"/>
    <property type="match status" value="1"/>
</dbReference>
<evidence type="ECO:0000256" key="2">
    <source>
        <dbReference type="ARBA" id="ARBA00022679"/>
    </source>
</evidence>
<dbReference type="InterPro" id="IPR018357">
    <property type="entry name" value="Hexapep_transf_CS"/>
</dbReference>
<dbReference type="RefSeq" id="WP_215240771.1">
    <property type="nucleotide sequence ID" value="NZ_CAJRAF010000002.1"/>
</dbReference>
<comment type="similarity">
    <text evidence="1">Belongs to the transferase hexapeptide repeat family.</text>
</comment>
<evidence type="ECO:0000256" key="4">
    <source>
        <dbReference type="ARBA" id="ARBA00023315"/>
    </source>
</evidence>
<organism evidence="8 9">
    <name type="scientific">Dyadobacter helix</name>
    <dbReference type="NCBI Taxonomy" id="2822344"/>
    <lineage>
        <taxon>Bacteria</taxon>
        <taxon>Pseudomonadati</taxon>
        <taxon>Bacteroidota</taxon>
        <taxon>Cytophagia</taxon>
        <taxon>Cytophagales</taxon>
        <taxon>Spirosomataceae</taxon>
        <taxon>Dyadobacter</taxon>
    </lineage>
</organism>
<comment type="caution">
    <text evidence="8">The sequence shown here is derived from an EMBL/GenBank/DDBJ whole genome shotgun (WGS) entry which is preliminary data.</text>
</comment>
<dbReference type="Gene3D" id="3.40.50.20">
    <property type="match status" value="1"/>
</dbReference>
<dbReference type="EMBL" id="CAJRAF010000002">
    <property type="protein sequence ID" value="CAG5008968.1"/>
    <property type="molecule type" value="Genomic_DNA"/>
</dbReference>
<reference evidence="8" key="1">
    <citation type="submission" date="2021-04" db="EMBL/GenBank/DDBJ databases">
        <authorList>
            <person name="Rodrigo-Torres L."/>
            <person name="Arahal R. D."/>
            <person name="Lucena T."/>
        </authorList>
    </citation>
    <scope>NUCLEOTIDE SEQUENCE</scope>
    <source>
        <strain evidence="8">CECT 9275</strain>
    </source>
</reference>
<sequence>MILYGASGHAKVIISCLQAGGLSVTAVFDDDLSKTEISGIKVIGPYQSRAHASEPLIIAIGDNQIRRRIAAGITHTFGIAVHPSALVDKTVIIGEGTVIMHRAVVQADTSLGKHVIINTTASIDHDCRIGDFVHIAPGVVLCGNVQVGENTLIGVGSAVVPNITIGKNCLLTAGCVVTQNVPDGSVVRGNPARIVSNL</sequence>
<dbReference type="SUPFAM" id="SSF51161">
    <property type="entry name" value="Trimeric LpxA-like enzymes"/>
    <property type="match status" value="1"/>
</dbReference>
<name>A0A916JFV5_9BACT</name>
<dbReference type="NCBIfam" id="TIGR03570">
    <property type="entry name" value="NeuD_NnaD"/>
    <property type="match status" value="1"/>
</dbReference>
<dbReference type="Proteomes" id="UP000680038">
    <property type="component" value="Unassembled WGS sequence"/>
</dbReference>
<dbReference type="InterPro" id="IPR041561">
    <property type="entry name" value="PglD_N"/>
</dbReference>
<dbReference type="Gene3D" id="2.160.10.10">
    <property type="entry name" value="Hexapeptide repeat proteins"/>
    <property type="match status" value="1"/>
</dbReference>
<evidence type="ECO:0000256" key="6">
    <source>
        <dbReference type="PIRSR" id="PIRSR620019-2"/>
    </source>
</evidence>
<dbReference type="CDD" id="cd03360">
    <property type="entry name" value="LbH_AT_putative"/>
    <property type="match status" value="1"/>
</dbReference>
<accession>A0A916JFV5</accession>
<dbReference type="EC" id="2.3.1.-" evidence="8"/>
<dbReference type="InterPro" id="IPR050179">
    <property type="entry name" value="Trans_hexapeptide_repeat"/>
</dbReference>
<evidence type="ECO:0000256" key="1">
    <source>
        <dbReference type="ARBA" id="ARBA00007274"/>
    </source>
</evidence>
<evidence type="ECO:0000259" key="7">
    <source>
        <dbReference type="Pfam" id="PF17836"/>
    </source>
</evidence>
<protein>
    <submittedName>
        <fullName evidence="8">Acetyltransferase EpsM</fullName>
        <ecNumber evidence="8">2.3.1.-</ecNumber>
    </submittedName>
</protein>
<dbReference type="InterPro" id="IPR001451">
    <property type="entry name" value="Hexapep"/>
</dbReference>
<keyword evidence="4 8" id="KW-0012">Acyltransferase</keyword>
<dbReference type="AlphaFoldDB" id="A0A916JFV5"/>
<gene>
    <name evidence="8" type="primary">epsM</name>
    <name evidence="8" type="ORF">DYBT9275_04394</name>
</gene>
<dbReference type="PANTHER" id="PTHR43300">
    <property type="entry name" value="ACETYLTRANSFERASE"/>
    <property type="match status" value="1"/>
</dbReference>
<dbReference type="PROSITE" id="PS00101">
    <property type="entry name" value="HEXAPEP_TRANSFERASES"/>
    <property type="match status" value="1"/>
</dbReference>
<dbReference type="InterPro" id="IPR020019">
    <property type="entry name" value="AcTrfase_PglD-like"/>
</dbReference>
<evidence type="ECO:0000256" key="3">
    <source>
        <dbReference type="ARBA" id="ARBA00022737"/>
    </source>
</evidence>